<dbReference type="InterPro" id="IPR029063">
    <property type="entry name" value="SAM-dependent_MTases_sf"/>
</dbReference>
<dbReference type="AlphaFoldDB" id="A0A0A2MAA9"/>
<keyword evidence="2" id="KW-0489">Methyltransferase</keyword>
<evidence type="ECO:0000313" key="8">
    <source>
        <dbReference type="Proteomes" id="UP000030152"/>
    </source>
</evidence>
<proteinExistence type="predicted"/>
<gene>
    <name evidence="7" type="ORF">Q765_00355</name>
</gene>
<dbReference type="GO" id="GO:0032259">
    <property type="term" value="P:methylation"/>
    <property type="evidence" value="ECO:0007669"/>
    <property type="project" value="UniProtKB-KW"/>
</dbReference>
<evidence type="ECO:0000256" key="5">
    <source>
        <dbReference type="ARBA" id="ARBA00022747"/>
    </source>
</evidence>
<keyword evidence="5" id="KW-0680">Restriction system</keyword>
<organism evidence="7 8">
    <name type="scientific">Flavobacterium rivuli WB 3.3-2 = DSM 21788</name>
    <dbReference type="NCBI Taxonomy" id="1121895"/>
    <lineage>
        <taxon>Bacteria</taxon>
        <taxon>Pseudomonadati</taxon>
        <taxon>Bacteroidota</taxon>
        <taxon>Flavobacteriia</taxon>
        <taxon>Flavobacteriales</taxon>
        <taxon>Flavobacteriaceae</taxon>
        <taxon>Flavobacterium</taxon>
    </lineage>
</organism>
<comment type="catalytic activity">
    <reaction evidence="6">
        <text>a 2'-deoxycytidine in DNA + S-adenosyl-L-methionine = a 5-methyl-2'-deoxycytidine in DNA + S-adenosyl-L-homocysteine + H(+)</text>
        <dbReference type="Rhea" id="RHEA:13681"/>
        <dbReference type="Rhea" id="RHEA-COMP:11369"/>
        <dbReference type="Rhea" id="RHEA-COMP:11370"/>
        <dbReference type="ChEBI" id="CHEBI:15378"/>
        <dbReference type="ChEBI" id="CHEBI:57856"/>
        <dbReference type="ChEBI" id="CHEBI:59789"/>
        <dbReference type="ChEBI" id="CHEBI:85452"/>
        <dbReference type="ChEBI" id="CHEBI:85454"/>
        <dbReference type="EC" id="2.1.1.37"/>
    </reaction>
</comment>
<evidence type="ECO:0000313" key="7">
    <source>
        <dbReference type="EMBL" id="KGO88403.1"/>
    </source>
</evidence>
<evidence type="ECO:0000256" key="2">
    <source>
        <dbReference type="ARBA" id="ARBA00022603"/>
    </source>
</evidence>
<dbReference type="OrthoDB" id="32195at2"/>
<name>A0A0A2MAA9_9FLAO</name>
<evidence type="ECO:0000256" key="6">
    <source>
        <dbReference type="ARBA" id="ARBA00047422"/>
    </source>
</evidence>
<protein>
    <recommendedName>
        <fullName evidence="1">DNA (cytosine-5-)-methyltransferase</fullName>
        <ecNumber evidence="1">2.1.1.37</ecNumber>
    </recommendedName>
</protein>
<dbReference type="GO" id="GO:0009307">
    <property type="term" value="P:DNA restriction-modification system"/>
    <property type="evidence" value="ECO:0007669"/>
    <property type="project" value="UniProtKB-KW"/>
</dbReference>
<accession>A0A0A2MAA9</accession>
<dbReference type="InterPro" id="IPR050750">
    <property type="entry name" value="C5-MTase"/>
</dbReference>
<dbReference type="EMBL" id="JRLX01000001">
    <property type="protein sequence ID" value="KGO88403.1"/>
    <property type="molecule type" value="Genomic_DNA"/>
</dbReference>
<evidence type="ECO:0000256" key="4">
    <source>
        <dbReference type="ARBA" id="ARBA00022691"/>
    </source>
</evidence>
<dbReference type="Proteomes" id="UP000030152">
    <property type="component" value="Unassembled WGS sequence"/>
</dbReference>
<dbReference type="GO" id="GO:0003886">
    <property type="term" value="F:DNA (cytosine-5-)-methyltransferase activity"/>
    <property type="evidence" value="ECO:0007669"/>
    <property type="project" value="UniProtKB-EC"/>
</dbReference>
<keyword evidence="3" id="KW-0808">Transferase</keyword>
<dbReference type="Pfam" id="PF00145">
    <property type="entry name" value="DNA_methylase"/>
    <property type="match status" value="1"/>
</dbReference>
<dbReference type="PANTHER" id="PTHR46098">
    <property type="entry name" value="TRNA (CYTOSINE(38)-C(5))-METHYLTRANSFERASE"/>
    <property type="match status" value="1"/>
</dbReference>
<dbReference type="SUPFAM" id="SSF53335">
    <property type="entry name" value="S-adenosyl-L-methionine-dependent methyltransferases"/>
    <property type="match status" value="1"/>
</dbReference>
<comment type="caution">
    <text evidence="7">The sequence shown here is derived from an EMBL/GenBank/DDBJ whole genome shotgun (WGS) entry which is preliminary data.</text>
</comment>
<evidence type="ECO:0000256" key="3">
    <source>
        <dbReference type="ARBA" id="ARBA00022679"/>
    </source>
</evidence>
<reference evidence="7 8" key="1">
    <citation type="submission" date="2013-09" db="EMBL/GenBank/DDBJ databases">
        <authorList>
            <person name="Zeng Z."/>
            <person name="Chen C."/>
        </authorList>
    </citation>
    <scope>NUCLEOTIDE SEQUENCE [LARGE SCALE GENOMIC DNA]</scope>
    <source>
        <strain evidence="7 8">WB 3.3-2</strain>
    </source>
</reference>
<dbReference type="EC" id="2.1.1.37" evidence="1"/>
<evidence type="ECO:0000256" key="1">
    <source>
        <dbReference type="ARBA" id="ARBA00011975"/>
    </source>
</evidence>
<keyword evidence="4" id="KW-0949">S-adenosyl-L-methionine</keyword>
<keyword evidence="8" id="KW-1185">Reference proteome</keyword>
<sequence length="509" mass="57656">MSKLSNNQYNLVHALNYNPKAIINIPQDDDVTAADFFAGGGGVTEALYTMPNVTVSYVLNHDTTAIKTNLFHHPDVKHYLADVYVQDERELDPVDLVWASIECTQHSKAKGGGDKAIGSYTMGWELVRYIVHIQPAVIGIENVPEFKKWAPICENGNPIPTETGKEFERWKKAIMDLGYNYVESIRNAADDGLPTRRVRYFAFFYRDGIDMTFPEHTHSKTGGNGKLKWQACRNHIDLTNEGVSIFGREFNEALPKHLRKPLSKNSLRRIGGGAKKQHPDFTQFICNYYGGLMSKLRSQGIDQPLNTVVTANMHQLISMEKLQFIMDHCHTDNFNAPDEPLNPQLTRQTKQLVTFAELEFICQYYGTLQSQSIEDPLNTVRTNDCHQKIRIEKAQFIAHYFNSSDNPESQTQSLDTVLNSVMTTNKAALVTVLFKALDAFDIKARFLDRDELGSCMTFPKNYFNAPGLQLSNKAAIKMIGNAVPVEWARLIIEPNIPKIKAYKQRQRTA</sequence>
<dbReference type="RefSeq" id="WP_020211406.1">
    <property type="nucleotide sequence ID" value="NZ_JRLX01000001.1"/>
</dbReference>
<dbReference type="InterPro" id="IPR001525">
    <property type="entry name" value="C5_MeTfrase"/>
</dbReference>
<dbReference type="PANTHER" id="PTHR46098:SF1">
    <property type="entry name" value="TRNA (CYTOSINE(38)-C(5))-METHYLTRANSFERASE"/>
    <property type="match status" value="1"/>
</dbReference>
<dbReference type="Gene3D" id="3.40.50.150">
    <property type="entry name" value="Vaccinia Virus protein VP39"/>
    <property type="match status" value="1"/>
</dbReference>
<dbReference type="eggNOG" id="COG0270">
    <property type="taxonomic scope" value="Bacteria"/>
</dbReference>
<dbReference type="STRING" id="1121895.GCA_000378485_00281"/>